<proteinExistence type="predicted"/>
<name>A0A0L0D282_PLAFA</name>
<gene>
    <name evidence="2" type="ORF">PFLG_03025</name>
</gene>
<evidence type="ECO:0000256" key="1">
    <source>
        <dbReference type="SAM" id="MobiDB-lite"/>
    </source>
</evidence>
<dbReference type="Proteomes" id="UP000054566">
    <property type="component" value="Unassembled WGS sequence"/>
</dbReference>
<evidence type="ECO:0000313" key="2">
    <source>
        <dbReference type="EMBL" id="KNC37769.1"/>
    </source>
</evidence>
<reference evidence="3" key="2">
    <citation type="submission" date="2015-07" db="EMBL/GenBank/DDBJ databases">
        <title>The genome sequence of Plasmodium falciparum RAJ116.</title>
        <authorList>
            <consortium name="The Broad Institute Genome Sequencing Platform"/>
            <person name="Volkman S.K."/>
            <person name="Neafsey D.E."/>
            <person name="Dash A.P."/>
            <person name="Chitnis C.E."/>
            <person name="Hartl D.L."/>
            <person name="Young S.K."/>
            <person name="Kodira C.D."/>
            <person name="Zeng Q."/>
            <person name="Koehrsen M."/>
            <person name="Godfrey P."/>
            <person name="Alvarado L."/>
            <person name="Berlin A."/>
            <person name="Borenstein D."/>
            <person name="Chen Z."/>
            <person name="Engels R."/>
            <person name="Freedman E."/>
            <person name="Gellesch M."/>
            <person name="Goldberg J."/>
            <person name="Griggs A."/>
            <person name="Gujja S."/>
            <person name="Heiman D."/>
            <person name="Hepburn T."/>
            <person name="Howarth C."/>
            <person name="Jen D."/>
            <person name="Larson L."/>
            <person name="Lewis B."/>
            <person name="Mehta T."/>
            <person name="Park D."/>
            <person name="Pearson M."/>
            <person name="Roberts A."/>
            <person name="Saif S."/>
            <person name="Shea T."/>
            <person name="Shenoy N."/>
            <person name="Sisk P."/>
            <person name="Stolte C."/>
            <person name="Sykes S."/>
            <person name="Walk T."/>
            <person name="White J."/>
            <person name="Yandava C."/>
            <person name="Wirth D.F."/>
            <person name="Nusbaum C."/>
            <person name="Birren B."/>
        </authorList>
    </citation>
    <scope>NUCLEOTIDE SEQUENCE [LARGE SCALE GENOMIC DNA]</scope>
    <source>
        <strain evidence="3">RAJ116</strain>
    </source>
</reference>
<dbReference type="AlphaFoldDB" id="A0A0L0D282"/>
<reference evidence="3" key="1">
    <citation type="submission" date="2015-07" db="EMBL/GenBank/DDBJ databases">
        <title>Annotation of Plasmodium falciparum RAJ116.</title>
        <authorList>
            <consortium name="The Broad Institute Genome Sequencing Platform"/>
            <person name="Volkman S.K."/>
            <person name="Neafsey D.E."/>
            <person name="Dash A.P."/>
            <person name="Chitnis C.E."/>
            <person name="Hartl D.L."/>
            <person name="Young S.K."/>
            <person name="Zeng Q."/>
            <person name="Koehrsen M."/>
            <person name="Alvarado L."/>
            <person name="Berlin A."/>
            <person name="Borenstein D."/>
            <person name="Chapman S.B."/>
            <person name="Chen Z."/>
            <person name="Engels R."/>
            <person name="Freedman E."/>
            <person name="Gellesch M."/>
            <person name="Goldberg J."/>
            <person name="Griggs A."/>
            <person name="Gujja S."/>
            <person name="Heilman E.R."/>
            <person name="Heiman D.I."/>
            <person name="Howarth C."/>
            <person name="Jen D."/>
            <person name="Larson L."/>
            <person name="Mehta T."/>
            <person name="Neiman D."/>
            <person name="Park D."/>
            <person name="Pearson M."/>
            <person name="Roberts A."/>
            <person name="Saif S."/>
            <person name="Shea T."/>
            <person name="Shenoy N."/>
            <person name="Sisk P."/>
            <person name="Stolte C."/>
            <person name="Sykes S."/>
            <person name="Walk T."/>
            <person name="White J."/>
            <person name="Yandava C."/>
            <person name="Haas B."/>
            <person name="Henn M.R."/>
            <person name="Nusbaum C."/>
            <person name="Birren B."/>
        </authorList>
    </citation>
    <scope>NUCLEOTIDE SEQUENCE [LARGE SCALE GENOMIC DNA]</scope>
    <source>
        <strain evidence="3">RAJ116</strain>
    </source>
</reference>
<evidence type="ECO:0000313" key="3">
    <source>
        <dbReference type="Proteomes" id="UP000054566"/>
    </source>
</evidence>
<feature type="region of interest" description="Disordered" evidence="1">
    <location>
        <begin position="27"/>
        <end position="51"/>
    </location>
</feature>
<dbReference type="EMBL" id="GG664677">
    <property type="protein sequence ID" value="KNC37769.1"/>
    <property type="molecule type" value="Genomic_DNA"/>
</dbReference>
<protein>
    <submittedName>
        <fullName evidence="2">Uncharacterized protein</fullName>
    </submittedName>
</protein>
<organism evidence="2 3">
    <name type="scientific">Plasmodium falciparum RAJ116</name>
    <dbReference type="NCBI Taxonomy" id="580058"/>
    <lineage>
        <taxon>Eukaryota</taxon>
        <taxon>Sar</taxon>
        <taxon>Alveolata</taxon>
        <taxon>Apicomplexa</taxon>
        <taxon>Aconoidasida</taxon>
        <taxon>Haemosporida</taxon>
        <taxon>Plasmodiidae</taxon>
        <taxon>Plasmodium</taxon>
        <taxon>Plasmodium (Laverania)</taxon>
    </lineage>
</organism>
<accession>A0A0L0D282</accession>
<sequence length="429" mass="50939">MEETTRTQVEIIKKENSFVKGNIQVDKKNEKKENCTNNNDNVGKNTNTNGNGEGRYLFSLLDRLNNFKKLKLKTSENDASLSKENKVIDNDIQQVPEGGAEKKDHNNNKLDKMIEKESQIIEKETQIIEKETQFIERKSQIIEKEPQIIEKEPQIIERKSQIIEKETQIIEKESQMIENDDPRILKDNPLNEQNDNKSNNVCTLNYIKKKTSLDNDHSRIIKNNEPKEHINQEALVRSKNPYAESKLEKIEQLFEEIKKQEDLYVDEIGRLLLLSFDNLCTLLVDQIKDVKLGSKDIEMFLRGEIEKIKDNNNMLNRYLIKMQNEKNDMLFNMNDNMLNDIKISFYDIFEKMLNGEYKKEFEEHIKEDKNKRIIYIILCKKQIIYILEELYKNVYKNKIKDEKYINKLYNMNKFMYILNKANNNSFIII</sequence>
<feature type="compositionally biased region" description="Low complexity" evidence="1">
    <location>
        <begin position="35"/>
        <end position="50"/>
    </location>
</feature>